<dbReference type="InterPro" id="IPR016032">
    <property type="entry name" value="Sig_transdc_resp-reg_C-effctor"/>
</dbReference>
<dbReference type="InterPro" id="IPR036108">
    <property type="entry name" value="4pyrrol_syn_uPrphyn_synt_sf"/>
</dbReference>
<evidence type="ECO:0000256" key="2">
    <source>
        <dbReference type="PROSITE-ProRule" id="PRU01091"/>
    </source>
</evidence>
<organism evidence="4 5">
    <name type="scientific">Microbacterium paraoxydans</name>
    <dbReference type="NCBI Taxonomy" id="199592"/>
    <lineage>
        <taxon>Bacteria</taxon>
        <taxon>Bacillati</taxon>
        <taxon>Actinomycetota</taxon>
        <taxon>Actinomycetes</taxon>
        <taxon>Micrococcales</taxon>
        <taxon>Microbacteriaceae</taxon>
        <taxon>Microbacterium</taxon>
    </lineage>
</organism>
<dbReference type="SUPFAM" id="SSF46894">
    <property type="entry name" value="C-terminal effector domain of the bipartite response regulators"/>
    <property type="match status" value="1"/>
</dbReference>
<evidence type="ECO:0000256" key="1">
    <source>
        <dbReference type="ARBA" id="ARBA00023125"/>
    </source>
</evidence>
<keyword evidence="5" id="KW-1185">Reference proteome</keyword>
<dbReference type="SUPFAM" id="SSF69618">
    <property type="entry name" value="HemD-like"/>
    <property type="match status" value="1"/>
</dbReference>
<feature type="domain" description="OmpR/PhoB-type" evidence="3">
    <location>
        <begin position="159"/>
        <end position="252"/>
    </location>
</feature>
<proteinExistence type="predicted"/>
<reference evidence="4 5" key="1">
    <citation type="submission" date="2021-04" db="EMBL/GenBank/DDBJ databases">
        <title>Whole genome analysis of root endophytic bacterium Microbacterium paraoxydans ku-mp colonizing RP-bio226 rice variety.</title>
        <authorList>
            <person name="Ulaganathan K."/>
            <person name="Latha B."/>
        </authorList>
    </citation>
    <scope>NUCLEOTIDE SEQUENCE [LARGE SCALE GENOMIC DNA]</scope>
    <source>
        <strain evidence="5">ku-mp</strain>
    </source>
</reference>
<dbReference type="SMART" id="SM00862">
    <property type="entry name" value="Trans_reg_C"/>
    <property type="match status" value="1"/>
</dbReference>
<protein>
    <submittedName>
        <fullName evidence="4">Winged helix-turn-helix domain-containing protein</fullName>
    </submittedName>
</protein>
<evidence type="ECO:0000259" key="3">
    <source>
        <dbReference type="PROSITE" id="PS51755"/>
    </source>
</evidence>
<dbReference type="InterPro" id="IPR001867">
    <property type="entry name" value="OmpR/PhoB-type_DNA-bd"/>
</dbReference>
<dbReference type="Gene3D" id="3.40.50.10090">
    <property type="match status" value="1"/>
</dbReference>
<evidence type="ECO:0000313" key="4">
    <source>
        <dbReference type="EMBL" id="MBS0024859.1"/>
    </source>
</evidence>
<dbReference type="EMBL" id="JAGTUK010000003">
    <property type="protein sequence ID" value="MBS0024859.1"/>
    <property type="molecule type" value="Genomic_DNA"/>
</dbReference>
<dbReference type="PROSITE" id="PS51755">
    <property type="entry name" value="OMPR_PHOB"/>
    <property type="match status" value="1"/>
</dbReference>
<dbReference type="InterPro" id="IPR036388">
    <property type="entry name" value="WH-like_DNA-bd_sf"/>
</dbReference>
<gene>
    <name evidence="4" type="ORF">KE274_12160</name>
</gene>
<dbReference type="Gene3D" id="1.10.10.10">
    <property type="entry name" value="Winged helix-like DNA-binding domain superfamily/Winged helix DNA-binding domain"/>
    <property type="match status" value="1"/>
</dbReference>
<dbReference type="Pfam" id="PF00486">
    <property type="entry name" value="Trans_reg_C"/>
    <property type="match status" value="1"/>
</dbReference>
<feature type="DNA-binding region" description="OmpR/PhoB-type" evidence="2">
    <location>
        <begin position="159"/>
        <end position="252"/>
    </location>
</feature>
<dbReference type="CDD" id="cd00383">
    <property type="entry name" value="trans_reg_C"/>
    <property type="match status" value="1"/>
</dbReference>
<name>A0ABS5IPK0_9MICO</name>
<comment type="caution">
    <text evidence="4">The sequence shown here is derived from an EMBL/GenBank/DDBJ whole genome shotgun (WGS) entry which is preliminary data.</text>
</comment>
<keyword evidence="1 2" id="KW-0238">DNA-binding</keyword>
<dbReference type="Proteomes" id="UP000678243">
    <property type="component" value="Unassembled WGS sequence"/>
</dbReference>
<dbReference type="RefSeq" id="WP_211544100.1">
    <property type="nucleotide sequence ID" value="NZ_JAGTUK010000003.1"/>
</dbReference>
<evidence type="ECO:0000313" key="5">
    <source>
        <dbReference type="Proteomes" id="UP000678243"/>
    </source>
</evidence>
<accession>A0ABS5IPK0</accession>
<sequence length="255" mass="26719">MSAPTRIGEPLTGCRIGIADDPVPSVRDVATADRSVVADAVGTLLDAAGADVVRLSAVRGDRAVPAAVRRSAHHVATGRIDAVLFLSADGVRSWWETVERLGLDDAVRDRASSSRLLLVTPSFEAARPLGGVGLHAAVAEGALPEELVRTAIGFFTEAAPAQRTDAGELVVRSGGVLLDDRFLPLSAGATELLEALFLAEGRVLSREELGRLLPGGRRSARAVEVAVARLREALGGAELVQTVVKRGYRLAVADR</sequence>